<dbReference type="GO" id="GO:0070382">
    <property type="term" value="C:exocytic vesicle"/>
    <property type="evidence" value="ECO:0007669"/>
    <property type="project" value="TreeGrafter"/>
</dbReference>
<dbReference type="PANTHER" id="PTHR10024:SF374">
    <property type="entry name" value="C2 DOMAIN-CONTAINING PROTEIN"/>
    <property type="match status" value="1"/>
</dbReference>
<dbReference type="GO" id="GO:0000149">
    <property type="term" value="F:SNARE binding"/>
    <property type="evidence" value="ECO:0007669"/>
    <property type="project" value="TreeGrafter"/>
</dbReference>
<dbReference type="InterPro" id="IPR035892">
    <property type="entry name" value="C2_domain_sf"/>
</dbReference>
<organism evidence="3 4">
    <name type="scientific">Clytia hemisphaerica</name>
    <dbReference type="NCBI Taxonomy" id="252671"/>
    <lineage>
        <taxon>Eukaryota</taxon>
        <taxon>Metazoa</taxon>
        <taxon>Cnidaria</taxon>
        <taxon>Hydrozoa</taxon>
        <taxon>Hydroidolina</taxon>
        <taxon>Leptothecata</taxon>
        <taxon>Obeliida</taxon>
        <taxon>Clytiidae</taxon>
        <taxon>Clytia</taxon>
    </lineage>
</organism>
<dbReference type="GeneID" id="136803466"/>
<dbReference type="GO" id="GO:0005886">
    <property type="term" value="C:plasma membrane"/>
    <property type="evidence" value="ECO:0007669"/>
    <property type="project" value="TreeGrafter"/>
</dbReference>
<dbReference type="GO" id="GO:0017156">
    <property type="term" value="P:calcium-ion regulated exocytosis"/>
    <property type="evidence" value="ECO:0007669"/>
    <property type="project" value="TreeGrafter"/>
</dbReference>
<keyword evidence="1" id="KW-1133">Transmembrane helix</keyword>
<sequence>MVSFGVSLALLVSGVVFFIVDIFLMVLAYCWWRRKKKEKELEAKAPERVPLFHQPGPLTIPPTSPVTAQTDIQEFAIPKLIERRKNKLAALVKPANILESGLDPVQYGGTLKITMKNKPKLGFEFIYDFRSTQLKVALAGLKNIKKFINEQILVTISMSHSTILYHSSKVEGSDPVMSEEYPFPLDSMEISSDPPIICKFNVWHVDKNSGKRPYGFVEVKIEDVLTKMNNIQTQGNVIWRNIILTDHLVDEGRKGELLITLSYLSAAQRISCTIVKAKGLILTANDKDLYAKMTLFCRGEEQQTVSTNYIELTQNPEFHQEFIFRFSNIRNASIDGISLRVDIIARQNGLLSDPRFIGRCDIGNSNSVDRVGKEHWVSALTSPKSVTQWHHLKDPSNPDLY</sequence>
<name>A0A7M5V4B9_9CNID</name>
<dbReference type="OrthoDB" id="67700at2759"/>
<accession>A0A7M5V4B9</accession>
<evidence type="ECO:0000313" key="4">
    <source>
        <dbReference type="Proteomes" id="UP000594262"/>
    </source>
</evidence>
<dbReference type="GO" id="GO:0001786">
    <property type="term" value="F:phosphatidylserine binding"/>
    <property type="evidence" value="ECO:0007669"/>
    <property type="project" value="TreeGrafter"/>
</dbReference>
<dbReference type="InterPro" id="IPR000008">
    <property type="entry name" value="C2_dom"/>
</dbReference>
<evidence type="ECO:0000313" key="3">
    <source>
        <dbReference type="EnsemblMetazoa" id="CLYHEMP002242.1"/>
    </source>
</evidence>
<evidence type="ECO:0000256" key="1">
    <source>
        <dbReference type="SAM" id="Phobius"/>
    </source>
</evidence>
<dbReference type="Proteomes" id="UP000594262">
    <property type="component" value="Unplaced"/>
</dbReference>
<dbReference type="SMART" id="SM00239">
    <property type="entry name" value="C2"/>
    <property type="match status" value="1"/>
</dbReference>
<dbReference type="Gene3D" id="2.60.40.150">
    <property type="entry name" value="C2 domain"/>
    <property type="match status" value="1"/>
</dbReference>
<feature type="domain" description="C2" evidence="2">
    <location>
        <begin position="253"/>
        <end position="390"/>
    </location>
</feature>
<dbReference type="PANTHER" id="PTHR10024">
    <property type="entry name" value="SYNAPTOTAGMIN"/>
    <property type="match status" value="1"/>
</dbReference>
<dbReference type="EnsemblMetazoa" id="CLYHEMT002242.1">
    <property type="protein sequence ID" value="CLYHEMP002242.1"/>
    <property type="gene ID" value="CLYHEMG002242"/>
</dbReference>
<keyword evidence="4" id="KW-1185">Reference proteome</keyword>
<dbReference type="GO" id="GO:0005544">
    <property type="term" value="F:calcium-dependent phospholipid binding"/>
    <property type="evidence" value="ECO:0007669"/>
    <property type="project" value="TreeGrafter"/>
</dbReference>
<keyword evidence="1" id="KW-0472">Membrane</keyword>
<dbReference type="AlphaFoldDB" id="A0A7M5V4B9"/>
<dbReference type="SUPFAM" id="SSF49562">
    <property type="entry name" value="C2 domain (Calcium/lipid-binding domain, CaLB)"/>
    <property type="match status" value="1"/>
</dbReference>
<dbReference type="RefSeq" id="XP_066916303.1">
    <property type="nucleotide sequence ID" value="XM_067060202.1"/>
</dbReference>
<feature type="transmembrane region" description="Helical" evidence="1">
    <location>
        <begin position="6"/>
        <end position="32"/>
    </location>
</feature>
<evidence type="ECO:0000259" key="2">
    <source>
        <dbReference type="PROSITE" id="PS50004"/>
    </source>
</evidence>
<reference evidence="3" key="1">
    <citation type="submission" date="2021-01" db="UniProtKB">
        <authorList>
            <consortium name="EnsemblMetazoa"/>
        </authorList>
    </citation>
    <scope>IDENTIFICATION</scope>
</reference>
<dbReference type="GO" id="GO:0005509">
    <property type="term" value="F:calcium ion binding"/>
    <property type="evidence" value="ECO:0007669"/>
    <property type="project" value="TreeGrafter"/>
</dbReference>
<dbReference type="Pfam" id="PF00168">
    <property type="entry name" value="C2"/>
    <property type="match status" value="1"/>
</dbReference>
<proteinExistence type="predicted"/>
<dbReference type="PROSITE" id="PS50004">
    <property type="entry name" value="C2"/>
    <property type="match status" value="1"/>
</dbReference>
<protein>
    <recommendedName>
        <fullName evidence="2">C2 domain-containing protein</fullName>
    </recommendedName>
</protein>
<keyword evidence="1" id="KW-0812">Transmembrane</keyword>
<dbReference type="GO" id="GO:0030276">
    <property type="term" value="F:clathrin binding"/>
    <property type="evidence" value="ECO:0007669"/>
    <property type="project" value="TreeGrafter"/>
</dbReference>